<dbReference type="Proteomes" id="UP000000796">
    <property type="component" value="Chromosome"/>
</dbReference>
<reference evidence="1 2" key="2">
    <citation type="journal article" date="2015" name="Infect. Immun.">
        <title>Comparative genome sequencing of Rickettsia rickettsii strains that differ in virulence.</title>
        <authorList>
            <person name="Clark T.R."/>
            <person name="Noriea N.F."/>
            <person name="Bublitz D.C."/>
            <person name="Ellison D.W."/>
            <person name="Martens C."/>
            <person name="Lutter E.I."/>
            <person name="Hackstadt T."/>
        </authorList>
    </citation>
    <scope>NUCLEOTIDE SEQUENCE [LARGE SCALE GENOMIC DNA]</scope>
    <source>
        <strain evidence="1 2">Iowa</strain>
    </source>
</reference>
<dbReference type="KEGG" id="rrj:RrIowa_1357"/>
<sequence>MHKLKENSLGFANIRIYAGGKVKGASFVTCHLETLATLDPKPNSIEHEYYSEIIGNL</sequence>
<dbReference type="HOGENOM" id="CLU_2993826_0_0_5"/>
<organism evidence="1 2">
    <name type="scientific">Rickettsia rickettsii (strain Iowa)</name>
    <dbReference type="NCBI Taxonomy" id="452659"/>
    <lineage>
        <taxon>Bacteria</taxon>
        <taxon>Pseudomonadati</taxon>
        <taxon>Pseudomonadota</taxon>
        <taxon>Alphaproteobacteria</taxon>
        <taxon>Rickettsiales</taxon>
        <taxon>Rickettsiaceae</taxon>
        <taxon>Rickettsieae</taxon>
        <taxon>Rickettsia</taxon>
        <taxon>spotted fever group</taxon>
    </lineage>
</organism>
<reference evidence="1 2" key="1">
    <citation type="journal article" date="2008" name="Infect. Immun.">
        <title>Genomic comparison of virulent Rickettsia rickettsii Sheila Smith and avirulent Rickettsia rickettsii Iowa.</title>
        <authorList>
            <person name="Ellison D.W."/>
            <person name="Clark T.R."/>
            <person name="Sturdevant D.E."/>
            <person name="Virtaneva K."/>
            <person name="Porcella S.F."/>
            <person name="Hackstadt T."/>
        </authorList>
    </citation>
    <scope>NUCLEOTIDE SEQUENCE [LARGE SCALE GENOMIC DNA]</scope>
    <source>
        <strain evidence="1 2">Iowa</strain>
    </source>
</reference>
<evidence type="ECO:0000313" key="2">
    <source>
        <dbReference type="Proteomes" id="UP000000796"/>
    </source>
</evidence>
<gene>
    <name evidence="1" type="ordered locus">RrIowa_1357</name>
</gene>
<evidence type="ECO:0000313" key="1">
    <source>
        <dbReference type="EMBL" id="ABY73091.1"/>
    </source>
</evidence>
<dbReference type="GeneID" id="79938033"/>
<accession>B0BV31</accession>
<dbReference type="EMBL" id="CP000766">
    <property type="protein sequence ID" value="ABY73091.1"/>
    <property type="molecule type" value="Genomic_DNA"/>
</dbReference>
<dbReference type="RefSeq" id="WP_012262579.1">
    <property type="nucleotide sequence ID" value="NC_010263.3"/>
</dbReference>
<dbReference type="AlphaFoldDB" id="B0BV31"/>
<keyword evidence="2" id="KW-1185">Reference proteome</keyword>
<protein>
    <submittedName>
        <fullName evidence="1">Uncharacterized protein</fullName>
    </submittedName>
</protein>
<name>B0BV31_RICRO</name>
<proteinExistence type="predicted"/>